<dbReference type="PANTHER" id="PTHR47270:SF12">
    <property type="entry name" value="OS10G0547000 PROTEIN"/>
    <property type="match status" value="1"/>
</dbReference>
<feature type="compositionally biased region" description="Basic and acidic residues" evidence="2">
    <location>
        <begin position="1035"/>
        <end position="1046"/>
    </location>
</feature>
<dbReference type="Proteomes" id="UP000729402">
    <property type="component" value="Unassembled WGS sequence"/>
</dbReference>
<feature type="region of interest" description="Disordered" evidence="2">
    <location>
        <begin position="1035"/>
        <end position="1066"/>
    </location>
</feature>
<evidence type="ECO:0000256" key="1">
    <source>
        <dbReference type="SAM" id="Coils"/>
    </source>
</evidence>
<dbReference type="EMBL" id="JAAALK010000080">
    <property type="protein sequence ID" value="KAG8092449.1"/>
    <property type="molecule type" value="Genomic_DNA"/>
</dbReference>
<dbReference type="PANTHER" id="PTHR47270">
    <property type="entry name" value="PROTEIN MLP1-LIKE"/>
    <property type="match status" value="1"/>
</dbReference>
<reference evidence="3" key="2">
    <citation type="submission" date="2021-02" db="EMBL/GenBank/DDBJ databases">
        <authorList>
            <person name="Kimball J.A."/>
            <person name="Haas M.W."/>
            <person name="Macchietto M."/>
            <person name="Kono T."/>
            <person name="Duquette J."/>
            <person name="Shao M."/>
        </authorList>
    </citation>
    <scope>NUCLEOTIDE SEQUENCE</scope>
    <source>
        <tissue evidence="3">Fresh leaf tissue</tissue>
    </source>
</reference>
<feature type="coiled-coil region" evidence="1">
    <location>
        <begin position="927"/>
        <end position="961"/>
    </location>
</feature>
<feature type="coiled-coil region" evidence="1">
    <location>
        <begin position="329"/>
        <end position="363"/>
    </location>
</feature>
<feature type="compositionally biased region" description="Basic and acidic residues" evidence="2">
    <location>
        <begin position="1178"/>
        <end position="1193"/>
    </location>
</feature>
<feature type="coiled-coil region" evidence="1">
    <location>
        <begin position="610"/>
        <end position="693"/>
    </location>
</feature>
<evidence type="ECO:0000313" key="4">
    <source>
        <dbReference type="Proteomes" id="UP000729402"/>
    </source>
</evidence>
<organism evidence="3 4">
    <name type="scientific">Zizania palustris</name>
    <name type="common">Northern wild rice</name>
    <dbReference type="NCBI Taxonomy" id="103762"/>
    <lineage>
        <taxon>Eukaryota</taxon>
        <taxon>Viridiplantae</taxon>
        <taxon>Streptophyta</taxon>
        <taxon>Embryophyta</taxon>
        <taxon>Tracheophyta</taxon>
        <taxon>Spermatophyta</taxon>
        <taxon>Magnoliopsida</taxon>
        <taxon>Liliopsida</taxon>
        <taxon>Poales</taxon>
        <taxon>Poaceae</taxon>
        <taxon>BOP clade</taxon>
        <taxon>Oryzoideae</taxon>
        <taxon>Oryzeae</taxon>
        <taxon>Zizaniinae</taxon>
        <taxon>Zizania</taxon>
    </lineage>
</organism>
<comment type="caution">
    <text evidence="3">The sequence shown here is derived from an EMBL/GenBank/DDBJ whole genome shotgun (WGS) entry which is preliminary data.</text>
</comment>
<feature type="compositionally biased region" description="Polar residues" evidence="2">
    <location>
        <begin position="167"/>
        <end position="178"/>
    </location>
</feature>
<feature type="coiled-coil region" evidence="1">
    <location>
        <begin position="769"/>
        <end position="842"/>
    </location>
</feature>
<sequence>MMIYIFYHVQLNIQCLGTKSETSPTNDDMECPSSDSDSMLNRTAYFLSGNNFDCSYQDEAGNMDANHSGDSVTDRTNLSQSDNLNDGLYMKWHNSTSPDARDVSLGHVGLAHLSSEVSDTSKDIIDNAEDIINGLRDEAKKWERKSRKLKYNLETMKKECAEKSKQQSELAQELSASNSEKDSLRHEIEELKCSLEEVMEHKTISGTPRSGDTIELQKEMKDEAQFLKESNANLTAQLKKTQEANIELVSILQELEETIEVQRVEISNLSHMSDLIDHEVSKNEQTVQEDTDWARKMSLKEDEIAMLRENLDRILTVDNTNGEVSDAIYLELEKENDFLKVKIQELEKDCSELTEENLELIYKLKEVSGVAKGEDPCIPNSEDDLSDGSTYKVKYLETKCADLELKLLKFSSESSELEEKLQKSHNELKERALELSELREKLSCFHDTEMEEGDIDSAKSYKMGSEKLDDNDSGTDLDVLRSRVLLKEQEIESLQDSKKEMENFISQIQNEKNKLEEHLAASLKECSITSNCLDEVREELVVLTNSVDSHVSTNKFLETKISELEICKVNLELHISKLEHENVELSDFISGLETQLTYLTSEMELSMVQMDDSRSLITNLKDKLEQQQAEVEAQKLELKQNQLESHKMLSEVQEDSEALRKSNAKLQATIDHVVEERNALQTLTTDLQNQKLEILGYASHIEQELEQSKRKTVDFCKALEFLEAKLSSLQKDISLKEQYLLSELDNVFQEHKEHEERINHAHFLLNKIEKEKTVEVSNLEREVMSLTAQVCSTQKERESATLDTIHEVSVLQADKAKLEANLEHVNAQMIHYESQLEDLCKESENKIKGLVDSLNMSKQNEEMLATDVDHMRRLIEAARSNEDNLRKTSGELELKLKSSYYEKEQILEEISGLKIQAHKIAGLQDEVLTLQSSLDKAKFEKEKLEELLQSSCEECEELKVQKAMLADKVSCMQGILNVANEGKQTEISIQTKLAMLEDDPSAKEANSEYQEKISSLEKEIEDLARRSQILEKQLELKTTQNKDDNINKQGNDDNANENGDPQVIGGPELQSKIQLLETKLAKALEENKLYSEQLKSTMPEVKSCSKDGRENNDNRITQLESELKDMKGNDDNANENGDSQVIGCSELQSKIRLLETKLAEALEENKLYSGQLKCTMPPEEKSGSKDVKENNDDRISQLESELKDMKDRLLNMSLQYAEVEEQREQLVLELKTATAKKGRWF</sequence>
<feature type="region of interest" description="Disordered" evidence="2">
    <location>
        <begin position="163"/>
        <end position="185"/>
    </location>
</feature>
<keyword evidence="4" id="KW-1185">Reference proteome</keyword>
<dbReference type="OrthoDB" id="658575at2759"/>
<proteinExistence type="predicted"/>
<gene>
    <name evidence="3" type="ORF">GUJ93_ZPchr0012g19919</name>
</gene>
<reference evidence="3" key="1">
    <citation type="journal article" date="2021" name="bioRxiv">
        <title>Whole Genome Assembly and Annotation of Northern Wild Rice, Zizania palustris L., Supports a Whole Genome Duplication in the Zizania Genus.</title>
        <authorList>
            <person name="Haas M."/>
            <person name="Kono T."/>
            <person name="Macchietto M."/>
            <person name="Millas R."/>
            <person name="McGilp L."/>
            <person name="Shao M."/>
            <person name="Duquette J."/>
            <person name="Hirsch C.N."/>
            <person name="Kimball J."/>
        </authorList>
    </citation>
    <scope>NUCLEOTIDE SEQUENCE</scope>
    <source>
        <tissue evidence="3">Fresh leaf tissue</tissue>
    </source>
</reference>
<feature type="coiled-coil region" evidence="1">
    <location>
        <begin position="400"/>
        <end position="441"/>
    </location>
</feature>
<protein>
    <submittedName>
        <fullName evidence="3">Uncharacterized protein</fullName>
    </submittedName>
</protein>
<keyword evidence="1" id="KW-0175">Coiled coil</keyword>
<feature type="region of interest" description="Disordered" evidence="2">
    <location>
        <begin position="1174"/>
        <end position="1193"/>
    </location>
</feature>
<feature type="coiled-coil region" evidence="1">
    <location>
        <begin position="477"/>
        <end position="525"/>
    </location>
</feature>
<feature type="compositionally biased region" description="Polar residues" evidence="2">
    <location>
        <begin position="1047"/>
        <end position="1059"/>
    </location>
</feature>
<evidence type="ECO:0000313" key="3">
    <source>
        <dbReference type="EMBL" id="KAG8092449.1"/>
    </source>
</evidence>
<name>A0A8J5WQW0_ZIZPA</name>
<accession>A0A8J5WQW0</accession>
<dbReference type="AlphaFoldDB" id="A0A8J5WQW0"/>
<evidence type="ECO:0000256" key="2">
    <source>
        <dbReference type="SAM" id="MobiDB-lite"/>
    </source>
</evidence>